<evidence type="ECO:0000313" key="2">
    <source>
        <dbReference type="EMBL" id="RDX41155.1"/>
    </source>
</evidence>
<gene>
    <name evidence="2" type="ORF">OH76DRAFT_1412357</name>
</gene>
<feature type="compositionally biased region" description="Polar residues" evidence="1">
    <location>
        <begin position="324"/>
        <end position="333"/>
    </location>
</feature>
<evidence type="ECO:0000313" key="3">
    <source>
        <dbReference type="Proteomes" id="UP000256964"/>
    </source>
</evidence>
<evidence type="ECO:0000256" key="1">
    <source>
        <dbReference type="SAM" id="MobiDB-lite"/>
    </source>
</evidence>
<feature type="region of interest" description="Disordered" evidence="1">
    <location>
        <begin position="319"/>
        <end position="341"/>
    </location>
</feature>
<proteinExistence type="predicted"/>
<name>A0A371CLJ6_9APHY</name>
<reference evidence="2 3" key="1">
    <citation type="journal article" date="2018" name="Biotechnol. Biofuels">
        <title>Integrative visual omics of the white-rot fungus Polyporus brumalis exposes the biotechnological potential of its oxidative enzymes for delignifying raw plant biomass.</title>
        <authorList>
            <person name="Miyauchi S."/>
            <person name="Rancon A."/>
            <person name="Drula E."/>
            <person name="Hage H."/>
            <person name="Chaduli D."/>
            <person name="Favel A."/>
            <person name="Grisel S."/>
            <person name="Henrissat B."/>
            <person name="Herpoel-Gimbert I."/>
            <person name="Ruiz-Duenas F.J."/>
            <person name="Chevret D."/>
            <person name="Hainaut M."/>
            <person name="Lin J."/>
            <person name="Wang M."/>
            <person name="Pangilinan J."/>
            <person name="Lipzen A."/>
            <person name="Lesage-Meessen L."/>
            <person name="Navarro D."/>
            <person name="Riley R."/>
            <person name="Grigoriev I.V."/>
            <person name="Zhou S."/>
            <person name="Raouche S."/>
            <person name="Rosso M.N."/>
        </authorList>
    </citation>
    <scope>NUCLEOTIDE SEQUENCE [LARGE SCALE GENOMIC DNA]</scope>
    <source>
        <strain evidence="2 3">BRFM 1820</strain>
    </source>
</reference>
<dbReference type="AlphaFoldDB" id="A0A371CLJ6"/>
<protein>
    <submittedName>
        <fullName evidence="2">Uncharacterized protein</fullName>
    </submittedName>
</protein>
<dbReference type="EMBL" id="KZ857522">
    <property type="protein sequence ID" value="RDX41155.1"/>
    <property type="molecule type" value="Genomic_DNA"/>
</dbReference>
<keyword evidence="3" id="KW-1185">Reference proteome</keyword>
<dbReference type="Proteomes" id="UP000256964">
    <property type="component" value="Unassembled WGS sequence"/>
</dbReference>
<organism evidence="2 3">
    <name type="scientific">Lentinus brumalis</name>
    <dbReference type="NCBI Taxonomy" id="2498619"/>
    <lineage>
        <taxon>Eukaryota</taxon>
        <taxon>Fungi</taxon>
        <taxon>Dikarya</taxon>
        <taxon>Basidiomycota</taxon>
        <taxon>Agaricomycotina</taxon>
        <taxon>Agaricomycetes</taxon>
        <taxon>Polyporales</taxon>
        <taxon>Polyporaceae</taxon>
        <taxon>Lentinus</taxon>
    </lineage>
</organism>
<dbReference type="OrthoDB" id="2758168at2759"/>
<sequence length="363" mass="39932">MFRLVTDLSRVAPLAQIPLTTIRTLDPTKLTAEDHLTSVPWEGSGTDLCRDNSDDDRIVVAMLRSPDAGCYGQRSELSPGFLDYHQPPRAPPLAGALRFRITPSNNPASFPAGLDFMIESVADLPWDIPLRIIAGSPDYAPIRRLLTTIDRPVTQEVMDLAWDPRRVFPGDLIMSTQYLHAFGQPFTVHFDYDANHHFGFVGEDCIKQMRIPNATCFEIRRSRACRAVSGVIILSPAELHAVLSGLHSQSIPGSASQLYACCASHNGTPSVPIRGIKGQSTHRSSPLEKVNYCGGCIRESHAYGFATWKSDSRRRSANTRRALISSSRTPSSTDHLRTTQDEVCRVRGLGSVVDSHKVPSSEA</sequence>
<accession>A0A371CLJ6</accession>